<accession>A0A127PKC3</accession>
<dbReference type="PATRIC" id="fig|279058.17.peg.244"/>
<dbReference type="PANTHER" id="PTHR43792">
    <property type="entry name" value="GNAT FAMILY, PUTATIVE (AFU_ORTHOLOGUE AFUA_3G00765)-RELATED-RELATED"/>
    <property type="match status" value="1"/>
</dbReference>
<dbReference type="EMBL" id="CP013235">
    <property type="protein sequence ID" value="AMP08045.1"/>
    <property type="molecule type" value="Genomic_DNA"/>
</dbReference>
<name>A0A127PKC3_9BURK</name>
<dbReference type="Gene3D" id="3.40.630.30">
    <property type="match status" value="1"/>
</dbReference>
<dbReference type="SUPFAM" id="SSF55729">
    <property type="entry name" value="Acyl-CoA N-acyltransferases (Nat)"/>
    <property type="match status" value="1"/>
</dbReference>
<dbReference type="AlphaFoldDB" id="A0A127PKC3"/>
<dbReference type="PANTHER" id="PTHR43792:SF1">
    <property type="entry name" value="N-ACETYLTRANSFERASE DOMAIN-CONTAINING PROTEIN"/>
    <property type="match status" value="1"/>
</dbReference>
<dbReference type="RefSeq" id="WP_061531950.1">
    <property type="nucleotide sequence ID" value="NZ_CP013233.1"/>
</dbReference>
<organism evidence="2 3">
    <name type="scientific">Collimonas arenae</name>
    <dbReference type="NCBI Taxonomy" id="279058"/>
    <lineage>
        <taxon>Bacteria</taxon>
        <taxon>Pseudomonadati</taxon>
        <taxon>Pseudomonadota</taxon>
        <taxon>Betaproteobacteria</taxon>
        <taxon>Burkholderiales</taxon>
        <taxon>Oxalobacteraceae</taxon>
        <taxon>Collimonas</taxon>
    </lineage>
</organism>
<evidence type="ECO:0000313" key="3">
    <source>
        <dbReference type="Proteomes" id="UP000071778"/>
    </source>
</evidence>
<evidence type="ECO:0000313" key="2">
    <source>
        <dbReference type="EMBL" id="AMP08045.1"/>
    </source>
</evidence>
<dbReference type="GO" id="GO:0016747">
    <property type="term" value="F:acyltransferase activity, transferring groups other than amino-acyl groups"/>
    <property type="evidence" value="ECO:0007669"/>
    <property type="project" value="InterPro"/>
</dbReference>
<feature type="domain" description="N-acetyltransferase" evidence="1">
    <location>
        <begin position="9"/>
        <end position="168"/>
    </location>
</feature>
<evidence type="ECO:0000259" key="1">
    <source>
        <dbReference type="PROSITE" id="PS51186"/>
    </source>
</evidence>
<dbReference type="InterPro" id="IPR051531">
    <property type="entry name" value="N-acetyltransferase"/>
</dbReference>
<protein>
    <submittedName>
        <fullName evidence="2">Acetyltransferase family protein</fullName>
    </submittedName>
</protein>
<reference evidence="2 3" key="1">
    <citation type="submission" date="2015-11" db="EMBL/GenBank/DDBJ databases">
        <title>Exploring the genomic traits of fungus-feeding bacterial genus Collimonas.</title>
        <authorList>
            <person name="Song C."/>
            <person name="Schmidt R."/>
            <person name="de Jager V."/>
            <person name="Krzyzanowska D."/>
            <person name="Jongedijk E."/>
            <person name="Cankar K."/>
            <person name="Beekwilder J."/>
            <person name="van Veen A."/>
            <person name="de Boer W."/>
            <person name="van Veen J.A."/>
            <person name="Garbeva P."/>
        </authorList>
    </citation>
    <scope>NUCLEOTIDE SEQUENCE [LARGE SCALE GENOMIC DNA]</scope>
    <source>
        <strain evidence="2 3">Ter282</strain>
    </source>
</reference>
<dbReference type="PROSITE" id="PS51186">
    <property type="entry name" value="GNAT"/>
    <property type="match status" value="1"/>
</dbReference>
<dbReference type="InterPro" id="IPR000182">
    <property type="entry name" value="GNAT_dom"/>
</dbReference>
<dbReference type="OrthoDB" id="9801656at2"/>
<dbReference type="Proteomes" id="UP000071778">
    <property type="component" value="Chromosome"/>
</dbReference>
<keyword evidence="2" id="KW-0808">Transferase</keyword>
<proteinExistence type="predicted"/>
<keyword evidence="3" id="KW-1185">Reference proteome</keyword>
<dbReference type="InterPro" id="IPR016181">
    <property type="entry name" value="Acyl_CoA_acyltransferase"/>
</dbReference>
<sequence length="183" mass="20852">MTILTTQRLRLEPFSDLHLAALHAVNRDPAVMRYITGKPETTEGTQAAIARVKKRWEEWGFSWWSFFELDSGEIIGSGCIQYLGGDTANPLEIGWRLRQDKWGQGLASEAARSMAGFAFETIGGERLCAVCHQDNHSSARVMQRLGMQYQGIERWYDMDTAVYAMTRDDWQRVSVEWNKPSAT</sequence>
<gene>
    <name evidence="2" type="ORF">CAter282_0224</name>
</gene>
<dbReference type="Pfam" id="PF13302">
    <property type="entry name" value="Acetyltransf_3"/>
    <property type="match status" value="1"/>
</dbReference>